<name>A0A1H0HVF9_HALAD</name>
<proteinExistence type="predicted"/>
<keyword evidence="2" id="KW-1185">Reference proteome</keyword>
<dbReference type="PANTHER" id="PTHR37171">
    <property type="entry name" value="SERINE/THREONINE-PROTEIN KINASE YRZF-RELATED"/>
    <property type="match status" value="1"/>
</dbReference>
<dbReference type="Proteomes" id="UP000198860">
    <property type="component" value="Unassembled WGS sequence"/>
</dbReference>
<organism evidence="1 2">
    <name type="scientific">Halobacillus aidingensis</name>
    <dbReference type="NCBI Taxonomy" id="240303"/>
    <lineage>
        <taxon>Bacteria</taxon>
        <taxon>Bacillati</taxon>
        <taxon>Bacillota</taxon>
        <taxon>Bacilli</taxon>
        <taxon>Bacillales</taxon>
        <taxon>Bacillaceae</taxon>
        <taxon>Halobacillus</taxon>
    </lineage>
</organism>
<evidence type="ECO:0000313" key="1">
    <source>
        <dbReference type="EMBL" id="SDO23143.1"/>
    </source>
</evidence>
<dbReference type="PANTHER" id="PTHR37171:SF1">
    <property type="entry name" value="SERINE_THREONINE-PROTEIN KINASE YRZF-RELATED"/>
    <property type="match status" value="1"/>
</dbReference>
<dbReference type="Gene3D" id="1.10.510.10">
    <property type="entry name" value="Transferase(Phosphotransferase) domain 1"/>
    <property type="match status" value="1"/>
</dbReference>
<evidence type="ECO:0008006" key="3">
    <source>
        <dbReference type="Google" id="ProtNLM"/>
    </source>
</evidence>
<dbReference type="STRING" id="240303.SAMN05421677_103296"/>
<dbReference type="OrthoDB" id="529320at2"/>
<evidence type="ECO:0000313" key="2">
    <source>
        <dbReference type="Proteomes" id="UP000198860"/>
    </source>
</evidence>
<sequence>MGNIKDLVGKVQFDGDRPIVVPPELQWIGQGRSAVVYRLQGTDLAIKIFYPGYEDLAHVEGEVYEKLNNHEFFPAFYEKGEGYLTMQYVEGITFYDCLVNGVAITDEMVQRVDEALEFACRLGFNPSDTHLKNILLTTDDEVKVIDVVRFTQEFDCPHWRDLKKAYETFYQRRYVPKKIPRFFIEFIIRLYRKRLLPI</sequence>
<reference evidence="2" key="1">
    <citation type="submission" date="2016-10" db="EMBL/GenBank/DDBJ databases">
        <authorList>
            <person name="Varghese N."/>
            <person name="Submissions S."/>
        </authorList>
    </citation>
    <scope>NUCLEOTIDE SEQUENCE [LARGE SCALE GENOMIC DNA]</scope>
    <source>
        <strain evidence="2">CGMCC 1.3703</strain>
    </source>
</reference>
<dbReference type="AlphaFoldDB" id="A0A1H0HVF9"/>
<dbReference type="RefSeq" id="WP_089651409.1">
    <property type="nucleotide sequence ID" value="NZ_FNIZ01000003.1"/>
</dbReference>
<dbReference type="InterPro" id="IPR011009">
    <property type="entry name" value="Kinase-like_dom_sf"/>
</dbReference>
<protein>
    <recommendedName>
        <fullName evidence="3">Serine/threonine protein kinase</fullName>
    </recommendedName>
</protein>
<gene>
    <name evidence="1" type="ORF">SAMN05421677_103296</name>
</gene>
<dbReference type="SUPFAM" id="SSF56112">
    <property type="entry name" value="Protein kinase-like (PK-like)"/>
    <property type="match status" value="1"/>
</dbReference>
<dbReference type="InterPro" id="IPR052396">
    <property type="entry name" value="Meiotic_Drive_Suppr_Kinase"/>
</dbReference>
<dbReference type="EMBL" id="FNIZ01000003">
    <property type="protein sequence ID" value="SDO23143.1"/>
    <property type="molecule type" value="Genomic_DNA"/>
</dbReference>
<accession>A0A1H0HVF9</accession>